<name>A0AAV0UXV8_HYABA</name>
<proteinExistence type="inferred from homology"/>
<evidence type="ECO:0000256" key="7">
    <source>
        <dbReference type="ARBA" id="ARBA00023306"/>
    </source>
</evidence>
<comment type="similarity">
    <text evidence="2">Belongs to the rad17/RAD24 family.</text>
</comment>
<dbReference type="AlphaFoldDB" id="A0AAV0UXV8"/>
<sequence>MRHDRRRLRQRAEHDRCLTDSSSDTDTLLGAEAEEKQGSAQESAVDITLEHHSWECPLCTFVNEDVSAYRCNVCESKRPGSRSKTRKMSQWLSQPVDRTEKKQRHKRNTSMGTRGDTVEAIDSSGSGESDDAAVSTTSTNHEATSSRRSNDRNTCELKTVRSSRELWENVHAPKTVDDLCINKKKVQEISDWLHHNASSRSDARQKRLLFLCGPPGSGKSTAVRCIALQLGLLVKEWSDSSSAGKLRYTRMLRDEFYMPQVSGVDDFSDFVHRSVTYAALPLATSRHMSCVGRKRRLPSNEGVTCNLGRVSVSTGQLILIESWPQSWSSDPSLYEEKLRQIYQSVVNPAGGCQYPVVCIYSDVQGSKIDLEHLSRKFSREVMHSPLTSVININAVTSTQMRKRLKHVATQENCAVQMDDVRKIIDSSGGDMRHALNMLQLLKCPSVNKPESASAPARKKEKREAVSISMKALTPITSSTRDSFFSDFHVVGKLLHGKTSQSKRGNECELKCKAEDVDDDQLLAASTMPLEKVLGLVHENSIAYFSQVEDLSGALELMSFCEMMVAKSCDGVSSSEAFKRSRDIAQAIILRSIAVTNENPTPKMFRPITRPRTYIAKQRMVSRREEVELVTRGDDHEYQYACMGDVFAFEVEPYLKMMDQAGGAIVRPIDGESTRAMDSLSLQDVVDDEIENSDEEW</sequence>
<evidence type="ECO:0000313" key="10">
    <source>
        <dbReference type="Proteomes" id="UP001162031"/>
    </source>
</evidence>
<accession>A0AAV0UXV8</accession>
<dbReference type="GO" id="GO:0003689">
    <property type="term" value="F:DNA clamp loader activity"/>
    <property type="evidence" value="ECO:0007669"/>
    <property type="project" value="TreeGrafter"/>
</dbReference>
<organism evidence="9 10">
    <name type="scientific">Hyaloperonospora brassicae</name>
    <name type="common">Brassica downy mildew</name>
    <name type="synonym">Peronospora brassicae</name>
    <dbReference type="NCBI Taxonomy" id="162125"/>
    <lineage>
        <taxon>Eukaryota</taxon>
        <taxon>Sar</taxon>
        <taxon>Stramenopiles</taxon>
        <taxon>Oomycota</taxon>
        <taxon>Peronosporomycetes</taxon>
        <taxon>Peronosporales</taxon>
        <taxon>Peronosporaceae</taxon>
        <taxon>Hyaloperonospora</taxon>
    </lineage>
</organism>
<dbReference type="Proteomes" id="UP001162031">
    <property type="component" value="Unassembled WGS sequence"/>
</dbReference>
<keyword evidence="4" id="KW-0227">DNA damage</keyword>
<reference evidence="9" key="1">
    <citation type="submission" date="2022-12" db="EMBL/GenBank/DDBJ databases">
        <authorList>
            <person name="Webb A."/>
        </authorList>
    </citation>
    <scope>NUCLEOTIDE SEQUENCE</scope>
    <source>
        <strain evidence="9">Hp1</strain>
    </source>
</reference>
<keyword evidence="6" id="KW-0539">Nucleus</keyword>
<feature type="region of interest" description="Disordered" evidence="8">
    <location>
        <begin position="76"/>
        <end position="155"/>
    </location>
</feature>
<keyword evidence="5" id="KW-0067">ATP-binding</keyword>
<dbReference type="InterPro" id="IPR027417">
    <property type="entry name" value="P-loop_NTPase"/>
</dbReference>
<keyword evidence="7" id="KW-0131">Cell cycle</keyword>
<dbReference type="GO" id="GO:0000077">
    <property type="term" value="P:DNA damage checkpoint signaling"/>
    <property type="evidence" value="ECO:0007669"/>
    <property type="project" value="TreeGrafter"/>
</dbReference>
<evidence type="ECO:0008006" key="11">
    <source>
        <dbReference type="Google" id="ProtNLM"/>
    </source>
</evidence>
<dbReference type="CDD" id="cd18140">
    <property type="entry name" value="HLD_clamp_RFC"/>
    <property type="match status" value="1"/>
</dbReference>
<dbReference type="SUPFAM" id="SSF52540">
    <property type="entry name" value="P-loop containing nucleoside triphosphate hydrolases"/>
    <property type="match status" value="1"/>
</dbReference>
<evidence type="ECO:0000256" key="2">
    <source>
        <dbReference type="ARBA" id="ARBA00006168"/>
    </source>
</evidence>
<dbReference type="PANTHER" id="PTHR12172:SF0">
    <property type="entry name" value="CELL CYCLE CHECKPOINT PROTEIN RAD17"/>
    <property type="match status" value="1"/>
</dbReference>
<comment type="subcellular location">
    <subcellularLocation>
        <location evidence="1">Nucleus</location>
    </subcellularLocation>
</comment>
<dbReference type="InterPro" id="IPR047854">
    <property type="entry name" value="RFC_lid"/>
</dbReference>
<keyword evidence="10" id="KW-1185">Reference proteome</keyword>
<dbReference type="GO" id="GO:0006281">
    <property type="term" value="P:DNA repair"/>
    <property type="evidence" value="ECO:0007669"/>
    <property type="project" value="InterPro"/>
</dbReference>
<dbReference type="GO" id="GO:0003682">
    <property type="term" value="F:chromatin binding"/>
    <property type="evidence" value="ECO:0007669"/>
    <property type="project" value="TreeGrafter"/>
</dbReference>
<dbReference type="EMBL" id="CANTFL010001452">
    <property type="protein sequence ID" value="CAI5741787.1"/>
    <property type="molecule type" value="Genomic_DNA"/>
</dbReference>
<dbReference type="Gene3D" id="3.40.50.300">
    <property type="entry name" value="P-loop containing nucleotide triphosphate hydrolases"/>
    <property type="match status" value="1"/>
</dbReference>
<comment type="caution">
    <text evidence="9">The sequence shown here is derived from an EMBL/GenBank/DDBJ whole genome shotgun (WGS) entry which is preliminary data.</text>
</comment>
<dbReference type="Gene3D" id="4.10.1060.10">
    <property type="entry name" value="Zinc finger, RanBP2-type"/>
    <property type="match status" value="1"/>
</dbReference>
<dbReference type="Gene3D" id="1.10.8.60">
    <property type="match status" value="1"/>
</dbReference>
<dbReference type="PANTHER" id="PTHR12172">
    <property type="entry name" value="CELL CYCLE CHECKPOINT PROTEIN RAD17"/>
    <property type="match status" value="1"/>
</dbReference>
<dbReference type="InterPro" id="IPR004582">
    <property type="entry name" value="Checkpoint_prot_Rad17_Rad24"/>
</dbReference>
<dbReference type="GO" id="GO:0005524">
    <property type="term" value="F:ATP binding"/>
    <property type="evidence" value="ECO:0007669"/>
    <property type="project" value="UniProtKB-KW"/>
</dbReference>
<evidence type="ECO:0000256" key="5">
    <source>
        <dbReference type="ARBA" id="ARBA00022840"/>
    </source>
</evidence>
<feature type="compositionally biased region" description="Basic and acidic residues" evidence="8">
    <location>
        <begin position="144"/>
        <end position="155"/>
    </location>
</feature>
<feature type="compositionally biased region" description="Low complexity" evidence="8">
    <location>
        <begin position="120"/>
        <end position="135"/>
    </location>
</feature>
<dbReference type="GO" id="GO:0005634">
    <property type="term" value="C:nucleus"/>
    <property type="evidence" value="ECO:0007669"/>
    <property type="project" value="UniProtKB-SubCell"/>
</dbReference>
<evidence type="ECO:0000256" key="8">
    <source>
        <dbReference type="SAM" id="MobiDB-lite"/>
    </source>
</evidence>
<evidence type="ECO:0000256" key="6">
    <source>
        <dbReference type="ARBA" id="ARBA00023242"/>
    </source>
</evidence>
<dbReference type="Pfam" id="PF03215">
    <property type="entry name" value="Rad17"/>
    <property type="match status" value="1"/>
</dbReference>
<feature type="region of interest" description="Disordered" evidence="8">
    <location>
        <begin position="1"/>
        <end position="26"/>
    </location>
</feature>
<keyword evidence="3" id="KW-0547">Nucleotide-binding</keyword>
<dbReference type="Pfam" id="PF21960">
    <property type="entry name" value="RCF1-5-like_lid"/>
    <property type="match status" value="1"/>
</dbReference>
<evidence type="ECO:0000256" key="4">
    <source>
        <dbReference type="ARBA" id="ARBA00022763"/>
    </source>
</evidence>
<dbReference type="GO" id="GO:0033314">
    <property type="term" value="P:mitotic DNA replication checkpoint signaling"/>
    <property type="evidence" value="ECO:0007669"/>
    <property type="project" value="TreeGrafter"/>
</dbReference>
<evidence type="ECO:0000256" key="1">
    <source>
        <dbReference type="ARBA" id="ARBA00004123"/>
    </source>
</evidence>
<evidence type="ECO:0000313" key="9">
    <source>
        <dbReference type="EMBL" id="CAI5741787.1"/>
    </source>
</evidence>
<gene>
    <name evidence="9" type="ORF">HBR001_LOCUS8649</name>
</gene>
<evidence type="ECO:0000256" key="3">
    <source>
        <dbReference type="ARBA" id="ARBA00022741"/>
    </source>
</evidence>
<protein>
    <recommendedName>
        <fullName evidence="11">RanBP2-type domain-containing protein</fullName>
    </recommendedName>
</protein>